<dbReference type="Proteomes" id="UP000308917">
    <property type="component" value="Unassembled WGS sequence"/>
</dbReference>
<evidence type="ECO:0000313" key="4">
    <source>
        <dbReference type="Proteomes" id="UP000308917"/>
    </source>
</evidence>
<organism evidence="3 4">
    <name type="scientific">Lampropedia puyangensis</name>
    <dbReference type="NCBI Taxonomy" id="1330072"/>
    <lineage>
        <taxon>Bacteria</taxon>
        <taxon>Pseudomonadati</taxon>
        <taxon>Pseudomonadota</taxon>
        <taxon>Betaproteobacteria</taxon>
        <taxon>Burkholderiales</taxon>
        <taxon>Comamonadaceae</taxon>
        <taxon>Lampropedia</taxon>
    </lineage>
</organism>
<dbReference type="EMBL" id="STFG01000031">
    <property type="protein sequence ID" value="THT96411.1"/>
    <property type="molecule type" value="Genomic_DNA"/>
</dbReference>
<evidence type="ECO:0000259" key="2">
    <source>
        <dbReference type="Pfam" id="PF18203"/>
    </source>
</evidence>
<dbReference type="NCBIfam" id="TIGR04174">
    <property type="entry name" value="IPTL_CTERM"/>
    <property type="match status" value="1"/>
</dbReference>
<feature type="domain" description="IPTL-CTERM protein sorting" evidence="2">
    <location>
        <begin position="236"/>
        <end position="261"/>
    </location>
</feature>
<dbReference type="OrthoDB" id="8795496at2"/>
<keyword evidence="4" id="KW-1185">Reference proteome</keyword>
<proteinExistence type="predicted"/>
<keyword evidence="1" id="KW-0732">Signal</keyword>
<feature type="chain" id="PRO_5020627929" evidence="1">
    <location>
        <begin position="36"/>
        <end position="265"/>
    </location>
</feature>
<evidence type="ECO:0000313" key="3">
    <source>
        <dbReference type="EMBL" id="THT96411.1"/>
    </source>
</evidence>
<sequence length="265" mass="28314">MHFISSFMAYSRCKAALRTTTMAALSVCAMTAAHAVPYAIYYTGQAVAESGTGDTMPGATGGEYQITLVFDNGNASTEEQEWQAGDLQCVIWKMRRQGSTVFEQNMRVEPATHHSGSIKTGSNGALTEVFTTLSQQATPLPANAYTLVSPPVPSVPDLDTSLTPYWFIPNVPGTNGLLGYSGVFYLYSTGFDDASGQVSTGTNLTGWSTTPTRFRSTSCAGQPLLAVAPQYTAAKPVPTLGEWALIGLSSLLALMGLRRVRCRRV</sequence>
<dbReference type="RefSeq" id="WP_136574849.1">
    <property type="nucleotide sequence ID" value="NZ_STFG01000031.1"/>
</dbReference>
<comment type="caution">
    <text evidence="3">The sequence shown here is derived from an EMBL/GenBank/DDBJ whole genome shotgun (WGS) entry which is preliminary data.</text>
</comment>
<protein>
    <submittedName>
        <fullName evidence="3">IPTL-CTERM sorting domain-containing protein</fullName>
    </submittedName>
</protein>
<accession>A0A4S8EVI9</accession>
<reference evidence="3 4" key="1">
    <citation type="journal article" date="2015" name="Antonie Van Leeuwenhoek">
        <title>Lampropedia puyangensis sp. nov., isolated from symptomatic bark of Populus ? euramericana canker and emended description of Lampropedia hyalina (Ehrenberg 1832) Lee et al. 2004.</title>
        <authorList>
            <person name="Li Y."/>
            <person name="Wang T."/>
            <person name="Piao C.G."/>
            <person name="Wang L.F."/>
            <person name="Tian G.Z."/>
            <person name="Zhu T.H."/>
            <person name="Guo M.W."/>
        </authorList>
    </citation>
    <scope>NUCLEOTIDE SEQUENCE [LARGE SCALE GENOMIC DNA]</scope>
    <source>
        <strain evidence="3 4">2-bin</strain>
    </source>
</reference>
<gene>
    <name evidence="3" type="ORF">E9531_16370</name>
</gene>
<name>A0A4S8EVI9_9BURK</name>
<feature type="signal peptide" evidence="1">
    <location>
        <begin position="1"/>
        <end position="35"/>
    </location>
</feature>
<dbReference type="InterPro" id="IPR026442">
    <property type="entry name" value="IPTL_CTERM"/>
</dbReference>
<evidence type="ECO:0000256" key="1">
    <source>
        <dbReference type="SAM" id="SignalP"/>
    </source>
</evidence>
<dbReference type="AlphaFoldDB" id="A0A4S8EVI9"/>
<dbReference type="Pfam" id="PF18203">
    <property type="entry name" value="IPTL-CTERM"/>
    <property type="match status" value="1"/>
</dbReference>